<dbReference type="PANTHER" id="PTHR36766:SF67">
    <property type="entry name" value="DISEASE RESISTANCE PROTEIN RGA3"/>
    <property type="match status" value="1"/>
</dbReference>
<dbReference type="PANTHER" id="PTHR36766">
    <property type="entry name" value="PLANT BROAD-SPECTRUM MILDEW RESISTANCE PROTEIN RPW8"/>
    <property type="match status" value="1"/>
</dbReference>
<keyword evidence="8" id="KW-1185">Reference proteome</keyword>
<evidence type="ECO:0000259" key="5">
    <source>
        <dbReference type="Pfam" id="PF00931"/>
    </source>
</evidence>
<gene>
    <name evidence="7" type="ORF">V6N12_015493</name>
</gene>
<keyword evidence="4" id="KW-0067">ATP-binding</keyword>
<keyword evidence="1" id="KW-0677">Repeat</keyword>
<dbReference type="EMBL" id="JBBPBM010000024">
    <property type="protein sequence ID" value="KAK8542917.1"/>
    <property type="molecule type" value="Genomic_DNA"/>
</dbReference>
<evidence type="ECO:0000313" key="8">
    <source>
        <dbReference type="Proteomes" id="UP001472677"/>
    </source>
</evidence>
<dbReference type="Proteomes" id="UP001472677">
    <property type="component" value="Unassembled WGS sequence"/>
</dbReference>
<evidence type="ECO:0000256" key="3">
    <source>
        <dbReference type="ARBA" id="ARBA00022821"/>
    </source>
</evidence>
<reference evidence="7 8" key="1">
    <citation type="journal article" date="2024" name="G3 (Bethesda)">
        <title>Genome assembly of Hibiscus sabdariffa L. provides insights into metabolisms of medicinal natural products.</title>
        <authorList>
            <person name="Kim T."/>
        </authorList>
    </citation>
    <scope>NUCLEOTIDE SEQUENCE [LARGE SCALE GENOMIC DNA]</scope>
    <source>
        <strain evidence="7">TK-2024</strain>
        <tissue evidence="7">Old leaves</tissue>
    </source>
</reference>
<name>A0ABR2DPV5_9ROSI</name>
<organism evidence="7 8">
    <name type="scientific">Hibiscus sabdariffa</name>
    <name type="common">roselle</name>
    <dbReference type="NCBI Taxonomy" id="183260"/>
    <lineage>
        <taxon>Eukaryota</taxon>
        <taxon>Viridiplantae</taxon>
        <taxon>Streptophyta</taxon>
        <taxon>Embryophyta</taxon>
        <taxon>Tracheophyta</taxon>
        <taxon>Spermatophyta</taxon>
        <taxon>Magnoliopsida</taxon>
        <taxon>eudicotyledons</taxon>
        <taxon>Gunneridae</taxon>
        <taxon>Pentapetalae</taxon>
        <taxon>rosids</taxon>
        <taxon>malvids</taxon>
        <taxon>Malvales</taxon>
        <taxon>Malvaceae</taxon>
        <taxon>Malvoideae</taxon>
        <taxon>Hibiscus</taxon>
    </lineage>
</organism>
<evidence type="ECO:0000256" key="2">
    <source>
        <dbReference type="ARBA" id="ARBA00022741"/>
    </source>
</evidence>
<feature type="domain" description="Disease resistance N-terminal" evidence="6">
    <location>
        <begin position="12"/>
        <end position="87"/>
    </location>
</feature>
<accession>A0ABR2DPV5</accession>
<keyword evidence="3" id="KW-0611">Plant defense</keyword>
<evidence type="ECO:0000259" key="6">
    <source>
        <dbReference type="Pfam" id="PF18052"/>
    </source>
</evidence>
<proteinExistence type="predicted"/>
<evidence type="ECO:0000256" key="4">
    <source>
        <dbReference type="ARBA" id="ARBA00022840"/>
    </source>
</evidence>
<dbReference type="Gene3D" id="1.20.5.4130">
    <property type="match status" value="1"/>
</dbReference>
<comment type="caution">
    <text evidence="7">The sequence shown here is derived from an EMBL/GenBank/DDBJ whole genome shotgun (WGS) entry which is preliminary data.</text>
</comment>
<dbReference type="PRINTS" id="PR00364">
    <property type="entry name" value="DISEASERSIST"/>
</dbReference>
<dbReference type="Pfam" id="PF00931">
    <property type="entry name" value="NB-ARC"/>
    <property type="match status" value="1"/>
</dbReference>
<sequence>MAEVFLSAIAKTVLGKIVSLAFNVNPDLRKLKETMSRIKAVLLDAERKQYQDEKLRLCMEKLKDIFYDAEDIIDDIRCEDLRKQVVKHPNVNLKVRFLSSCFLPLLFSLRMDEKIKGINQRLDELATEWNSFNLGPCSENRLVFHRETLSSVNSFDVLGRDDDKANIIDLLKRPSEDGVIAVIPIVGFGGIGKTALVQSVYNDDHVATLFPLKGWISVSDEFYLHRLLKLIVKAINVGENCDGSFDDLQNRLRGLLNGKRFLLVLDDVWNENRAA</sequence>
<dbReference type="SUPFAM" id="SSF52540">
    <property type="entry name" value="P-loop containing nucleoside triphosphate hydrolases"/>
    <property type="match status" value="1"/>
</dbReference>
<feature type="domain" description="NB-ARC" evidence="5">
    <location>
        <begin position="162"/>
        <end position="272"/>
    </location>
</feature>
<evidence type="ECO:0000256" key="1">
    <source>
        <dbReference type="ARBA" id="ARBA00022737"/>
    </source>
</evidence>
<dbReference type="Gene3D" id="3.40.50.300">
    <property type="entry name" value="P-loop containing nucleotide triphosphate hydrolases"/>
    <property type="match status" value="1"/>
</dbReference>
<dbReference type="InterPro" id="IPR027417">
    <property type="entry name" value="P-loop_NTPase"/>
</dbReference>
<dbReference type="Pfam" id="PF18052">
    <property type="entry name" value="Rx_N"/>
    <property type="match status" value="1"/>
</dbReference>
<keyword evidence="2" id="KW-0547">Nucleotide-binding</keyword>
<protein>
    <submittedName>
        <fullName evidence="7">Uncharacterized protein</fullName>
    </submittedName>
</protein>
<dbReference type="InterPro" id="IPR002182">
    <property type="entry name" value="NB-ARC"/>
</dbReference>
<evidence type="ECO:0000313" key="7">
    <source>
        <dbReference type="EMBL" id="KAK8542917.1"/>
    </source>
</evidence>
<dbReference type="InterPro" id="IPR041118">
    <property type="entry name" value="Rx_N"/>
</dbReference>